<sequence length="208" mass="21721">MSTGIGRAEEPDGREGSPLNLANALTASRILLAPVFLVLYVHGDRLRALAAFAAAAATDVLDGLVARALRQHTRLGAYLDPIADKFLAACALVALAATGRLPAWLPVLVITRDLVQLAGAAILRTTRHAIPVAPTRIGKYATFALATTVVLALAAEYGASSDLAPYAAAMGLLAAECVAISFTQYALFFVRAIRTPAGAERAGERDSR</sequence>
<evidence type="ECO:0000256" key="4">
    <source>
        <dbReference type="ARBA" id="ARBA00013170"/>
    </source>
</evidence>
<dbReference type="InterPro" id="IPR004570">
    <property type="entry name" value="Phosphatidylglycerol_P_synth"/>
</dbReference>
<dbReference type="EC" id="2.7.8.5" evidence="4"/>
<dbReference type="Proteomes" id="UP001162891">
    <property type="component" value="Chromosome"/>
</dbReference>
<organism evidence="17 18">
    <name type="scientific">Anaeromyxobacter oryzae</name>
    <dbReference type="NCBI Taxonomy" id="2918170"/>
    <lineage>
        <taxon>Bacteria</taxon>
        <taxon>Pseudomonadati</taxon>
        <taxon>Myxococcota</taxon>
        <taxon>Myxococcia</taxon>
        <taxon>Myxococcales</taxon>
        <taxon>Cystobacterineae</taxon>
        <taxon>Anaeromyxobacteraceae</taxon>
        <taxon>Anaeromyxobacter</taxon>
    </lineage>
</organism>
<feature type="transmembrane region" description="Helical" evidence="16">
    <location>
        <begin position="21"/>
        <end position="42"/>
    </location>
</feature>
<name>A0ABN6N0T5_9BACT</name>
<evidence type="ECO:0000256" key="14">
    <source>
        <dbReference type="ARBA" id="ARBA00048586"/>
    </source>
</evidence>
<dbReference type="InterPro" id="IPR043130">
    <property type="entry name" value="CDP-OH_PTrfase_TM_dom"/>
</dbReference>
<evidence type="ECO:0000256" key="6">
    <source>
        <dbReference type="ARBA" id="ARBA00022516"/>
    </source>
</evidence>
<comment type="catalytic activity">
    <reaction evidence="14">
        <text>a CDP-1,2-diacyl-sn-glycerol + sn-glycerol 3-phosphate = a 1,2-diacyl-sn-glycero-3-phospho-(1'-sn-glycero-3'-phosphate) + CMP + H(+)</text>
        <dbReference type="Rhea" id="RHEA:12593"/>
        <dbReference type="ChEBI" id="CHEBI:15378"/>
        <dbReference type="ChEBI" id="CHEBI:57597"/>
        <dbReference type="ChEBI" id="CHEBI:58332"/>
        <dbReference type="ChEBI" id="CHEBI:60110"/>
        <dbReference type="ChEBI" id="CHEBI:60377"/>
        <dbReference type="EC" id="2.7.8.5"/>
    </reaction>
</comment>
<evidence type="ECO:0000256" key="10">
    <source>
        <dbReference type="ARBA" id="ARBA00023098"/>
    </source>
</evidence>
<dbReference type="Gene3D" id="1.20.120.1760">
    <property type="match status" value="1"/>
</dbReference>
<keyword evidence="11 16" id="KW-0472">Membrane</keyword>
<gene>
    <name evidence="17" type="ORF">AMOR_58150</name>
</gene>
<evidence type="ECO:0000256" key="7">
    <source>
        <dbReference type="ARBA" id="ARBA00022679"/>
    </source>
</evidence>
<keyword evidence="10" id="KW-0443">Lipid metabolism</keyword>
<dbReference type="InterPro" id="IPR050324">
    <property type="entry name" value="CDP-alcohol_PTase-I"/>
</dbReference>
<evidence type="ECO:0000256" key="1">
    <source>
        <dbReference type="ARBA" id="ARBA00004141"/>
    </source>
</evidence>
<dbReference type="EMBL" id="AP025591">
    <property type="protein sequence ID" value="BDG06819.1"/>
    <property type="molecule type" value="Genomic_DNA"/>
</dbReference>
<evidence type="ECO:0000256" key="11">
    <source>
        <dbReference type="ARBA" id="ARBA00023136"/>
    </source>
</evidence>
<keyword evidence="8 16" id="KW-0812">Transmembrane</keyword>
<feature type="transmembrane region" description="Helical" evidence="16">
    <location>
        <begin position="167"/>
        <end position="190"/>
    </location>
</feature>
<reference evidence="18" key="1">
    <citation type="journal article" date="2022" name="Int. J. Syst. Evol. Microbiol.">
        <title>Anaeromyxobacter oryzae sp. nov., Anaeromyxobacter diazotrophicus sp. nov. and Anaeromyxobacter paludicola sp. nov., isolated from paddy soils.</title>
        <authorList>
            <person name="Itoh H."/>
            <person name="Xu Z."/>
            <person name="Mise K."/>
            <person name="Masuda Y."/>
            <person name="Ushijima N."/>
            <person name="Hayakawa C."/>
            <person name="Shiratori Y."/>
            <person name="Senoo K."/>
        </authorList>
    </citation>
    <scope>NUCLEOTIDE SEQUENCE [LARGE SCALE GENOMIC DNA]</scope>
    <source>
        <strain evidence="18">Red232</strain>
    </source>
</reference>
<dbReference type="Pfam" id="PF01066">
    <property type="entry name" value="CDP-OH_P_transf"/>
    <property type="match status" value="1"/>
</dbReference>
<evidence type="ECO:0000313" key="18">
    <source>
        <dbReference type="Proteomes" id="UP001162891"/>
    </source>
</evidence>
<comment type="pathway">
    <text evidence="2">Phospholipid metabolism; phosphatidylglycerol biosynthesis; phosphatidylglycerol from CDP-diacylglycerol: step 1/2.</text>
</comment>
<dbReference type="InterPro" id="IPR048254">
    <property type="entry name" value="CDP_ALCOHOL_P_TRANSF_CS"/>
</dbReference>
<comment type="subcellular location">
    <subcellularLocation>
        <location evidence="1">Membrane</location>
        <topology evidence="1">Multi-pass membrane protein</topology>
    </subcellularLocation>
</comment>
<comment type="similarity">
    <text evidence="3 15">Belongs to the CDP-alcohol phosphatidyltransferase class-I family.</text>
</comment>
<evidence type="ECO:0000256" key="9">
    <source>
        <dbReference type="ARBA" id="ARBA00022989"/>
    </source>
</evidence>
<evidence type="ECO:0000256" key="16">
    <source>
        <dbReference type="SAM" id="Phobius"/>
    </source>
</evidence>
<evidence type="ECO:0000256" key="8">
    <source>
        <dbReference type="ARBA" id="ARBA00022692"/>
    </source>
</evidence>
<evidence type="ECO:0000256" key="2">
    <source>
        <dbReference type="ARBA" id="ARBA00005042"/>
    </source>
</evidence>
<keyword evidence="18" id="KW-1185">Reference proteome</keyword>
<keyword evidence="13" id="KW-1208">Phospholipid metabolism</keyword>
<evidence type="ECO:0000256" key="12">
    <source>
        <dbReference type="ARBA" id="ARBA00023209"/>
    </source>
</evidence>
<evidence type="ECO:0000256" key="3">
    <source>
        <dbReference type="ARBA" id="ARBA00010441"/>
    </source>
</evidence>
<evidence type="ECO:0000256" key="13">
    <source>
        <dbReference type="ARBA" id="ARBA00023264"/>
    </source>
</evidence>
<evidence type="ECO:0000313" key="17">
    <source>
        <dbReference type="EMBL" id="BDG06819.1"/>
    </source>
</evidence>
<protein>
    <recommendedName>
        <fullName evidence="5">CDP-diacylglycerol--glycerol-3-phosphate 3-phosphatidyltransferase</fullName>
        <ecNumber evidence="4">2.7.8.5</ecNumber>
    </recommendedName>
</protein>
<accession>A0ABN6N0T5</accession>
<proteinExistence type="inferred from homology"/>
<dbReference type="PROSITE" id="PS00379">
    <property type="entry name" value="CDP_ALCOHOL_P_TRANSF"/>
    <property type="match status" value="1"/>
</dbReference>
<keyword evidence="6" id="KW-0444">Lipid biosynthesis</keyword>
<evidence type="ECO:0000256" key="15">
    <source>
        <dbReference type="RuleBase" id="RU003750"/>
    </source>
</evidence>
<dbReference type="InterPro" id="IPR000462">
    <property type="entry name" value="CDP-OH_P_trans"/>
</dbReference>
<dbReference type="PIRSF" id="PIRSF000847">
    <property type="entry name" value="Phos_ph_gly_syn"/>
    <property type="match status" value="1"/>
</dbReference>
<evidence type="ECO:0000256" key="5">
    <source>
        <dbReference type="ARBA" id="ARBA00014944"/>
    </source>
</evidence>
<dbReference type="RefSeq" id="WP_248357294.1">
    <property type="nucleotide sequence ID" value="NZ_AP025591.1"/>
</dbReference>
<keyword evidence="9 16" id="KW-1133">Transmembrane helix</keyword>
<dbReference type="PANTHER" id="PTHR14269">
    <property type="entry name" value="CDP-DIACYLGLYCEROL--GLYCEROL-3-PHOSPHATE 3-PHOSPHATIDYLTRANSFERASE-RELATED"/>
    <property type="match status" value="1"/>
</dbReference>
<feature type="transmembrane region" description="Helical" evidence="16">
    <location>
        <begin position="137"/>
        <end position="155"/>
    </location>
</feature>
<dbReference type="PANTHER" id="PTHR14269:SF62">
    <property type="entry name" value="CDP-DIACYLGLYCEROL--GLYCEROL-3-PHOSPHATE 3-PHOSPHATIDYLTRANSFERASE 1, CHLOROPLASTIC"/>
    <property type="match status" value="1"/>
</dbReference>
<keyword evidence="7 15" id="KW-0808">Transferase</keyword>
<keyword evidence="12" id="KW-0594">Phospholipid biosynthesis</keyword>